<feature type="transmembrane region" description="Helical" evidence="6">
    <location>
        <begin position="440"/>
        <end position="463"/>
    </location>
</feature>
<feature type="transmembrane region" description="Helical" evidence="6">
    <location>
        <begin position="89"/>
        <end position="107"/>
    </location>
</feature>
<feature type="transmembrane region" description="Helical" evidence="6">
    <location>
        <begin position="216"/>
        <end position="235"/>
    </location>
</feature>
<feature type="transmembrane region" description="Helical" evidence="6">
    <location>
        <begin position="21"/>
        <end position="39"/>
    </location>
</feature>
<feature type="transmembrane region" description="Helical" evidence="6">
    <location>
        <begin position="380"/>
        <end position="403"/>
    </location>
</feature>
<evidence type="ECO:0000256" key="1">
    <source>
        <dbReference type="ARBA" id="ARBA00004141"/>
    </source>
</evidence>
<dbReference type="InterPro" id="IPR004813">
    <property type="entry name" value="OPT"/>
</dbReference>
<dbReference type="NCBIfam" id="TIGR00728">
    <property type="entry name" value="OPT_sfam"/>
    <property type="match status" value="2"/>
</dbReference>
<name>A0ABQ6LXU1_9GAMM</name>
<feature type="transmembrane region" description="Helical" evidence="6">
    <location>
        <begin position="415"/>
        <end position="433"/>
    </location>
</feature>
<keyword evidence="8" id="KW-1185">Reference proteome</keyword>
<feature type="transmembrane region" description="Helical" evidence="6">
    <location>
        <begin position="113"/>
        <end position="132"/>
    </location>
</feature>
<feature type="transmembrane region" description="Helical" evidence="6">
    <location>
        <begin position="300"/>
        <end position="321"/>
    </location>
</feature>
<evidence type="ECO:0000256" key="2">
    <source>
        <dbReference type="ARBA" id="ARBA00022448"/>
    </source>
</evidence>
<evidence type="ECO:0000256" key="6">
    <source>
        <dbReference type="SAM" id="Phobius"/>
    </source>
</evidence>
<dbReference type="PANTHER" id="PTHR31645">
    <property type="entry name" value="OLIGOPEPTIDE TRANSPORTER YGL114W-RELATED"/>
    <property type="match status" value="1"/>
</dbReference>
<reference evidence="7 8" key="1">
    <citation type="submission" date="2023-04" db="EMBL/GenBank/DDBJ databases">
        <title>Marinobulbifer ophiurae gen. nov., sp. Nov., isolate from tissue of brittle star Ophioplocus japonicus.</title>
        <authorList>
            <person name="Kawano K."/>
            <person name="Sawayama S."/>
            <person name="Nakagawa S."/>
        </authorList>
    </citation>
    <scope>NUCLEOTIDE SEQUENCE [LARGE SCALE GENOMIC DNA]</scope>
    <source>
        <strain evidence="7 8">NKW57</strain>
    </source>
</reference>
<feature type="transmembrane region" description="Helical" evidence="6">
    <location>
        <begin position="659"/>
        <end position="679"/>
    </location>
</feature>
<dbReference type="EMBL" id="BSYJ01000002">
    <property type="protein sequence ID" value="GMG86851.1"/>
    <property type="molecule type" value="Genomic_DNA"/>
</dbReference>
<protein>
    <submittedName>
        <fullName evidence="7">Oligopeptide transporter, OPT family</fullName>
    </submittedName>
</protein>
<proteinExistence type="predicted"/>
<dbReference type="NCBIfam" id="TIGR00733">
    <property type="entry name" value="OPT family oligopeptide transporter"/>
    <property type="match status" value="1"/>
</dbReference>
<feature type="transmembrane region" description="Helical" evidence="6">
    <location>
        <begin position="623"/>
        <end position="647"/>
    </location>
</feature>
<sequence length="688" mass="71235">MTESDSLAPPLVPADKSLAEITIKALVLGVVLSAILAAANAYIGLLVGLTVSASIPAAAASMGLLRLFRRSTILENNMVQTAASAGESLAAGIIFTIPALVLMRAWTGYEYGPLVAIALVGGILGVAFTIPLRRALIVEARLRFPEGVATAEVLKTGGIETVDHHTASADADAARRGFRVLIKAAGLGALIKALESGLGWLAGSVAGVKAFLGGKYLAMGSINLSPALVGVGYIVGLNIALLVFLGGVIGTVIGVPLNWLFNGAEIMTKAGIDPGMSLDSLDSHQWAAVAGQAWQDVRRVGVGAMMVGGVWSLISLAKPLVTGVKASLHAYRESRVVGNGGVPRTDFDTPIIYVGIVALLATIPLFLIFLHALGDYPDRVMIASVMTILMLVFGFIFASVAGYMAGLVGSSNNPVSGITIATVIFSALILLQLMGSTGQAATLGPIAVIFLAGLICSAAAIAGDNMQDLKCGHILGATPWRQQVMQVVGVIGAALVIPVVLEILDHGYGIGRPSPINPGAQPLSAPQAGLMQALATGIFGDGIEWNFIFMGFALAIVLIILDKVQESRGSHFRFPVLAVAVGIYLPLGLSVPIFIGGLIAYYIDRHSSNLHEKQRKKQEQTGLLVASGLITGEALMGVVVAALAGWGFSHGLNLPLTNLGGWSSILGVVALLVAIAYQYRKTKSAGDD</sequence>
<evidence type="ECO:0000256" key="5">
    <source>
        <dbReference type="ARBA" id="ARBA00023136"/>
    </source>
</evidence>
<keyword evidence="2" id="KW-0813">Transport</keyword>
<evidence type="ECO:0000256" key="4">
    <source>
        <dbReference type="ARBA" id="ARBA00022989"/>
    </source>
</evidence>
<keyword evidence="4 6" id="KW-1133">Transmembrane helix</keyword>
<evidence type="ECO:0000313" key="7">
    <source>
        <dbReference type="EMBL" id="GMG86851.1"/>
    </source>
</evidence>
<dbReference type="Proteomes" id="UP001224392">
    <property type="component" value="Unassembled WGS sequence"/>
</dbReference>
<comment type="caution">
    <text evidence="7">The sequence shown here is derived from an EMBL/GenBank/DDBJ whole genome shotgun (WGS) entry which is preliminary data.</text>
</comment>
<dbReference type="InterPro" id="IPR045035">
    <property type="entry name" value="YSL-like"/>
</dbReference>
<feature type="transmembrane region" description="Helical" evidence="6">
    <location>
        <begin position="351"/>
        <end position="373"/>
    </location>
</feature>
<dbReference type="RefSeq" id="WP_285763459.1">
    <property type="nucleotide sequence ID" value="NZ_BSYJ01000002.1"/>
</dbReference>
<dbReference type="Pfam" id="PF03169">
    <property type="entry name" value="OPT"/>
    <property type="match status" value="1"/>
</dbReference>
<feature type="transmembrane region" description="Helical" evidence="6">
    <location>
        <begin position="483"/>
        <end position="504"/>
    </location>
</feature>
<accession>A0ABQ6LXU1</accession>
<feature type="transmembrane region" description="Helical" evidence="6">
    <location>
        <begin position="241"/>
        <end position="261"/>
    </location>
</feature>
<gene>
    <name evidence="7" type="ORF">MNKW57_11720</name>
</gene>
<keyword evidence="3 6" id="KW-0812">Transmembrane</keyword>
<dbReference type="InterPro" id="IPR004814">
    <property type="entry name" value="Oligopep_transpt"/>
</dbReference>
<feature type="transmembrane region" description="Helical" evidence="6">
    <location>
        <begin position="543"/>
        <end position="561"/>
    </location>
</feature>
<comment type="subcellular location">
    <subcellularLocation>
        <location evidence="1">Membrane</location>
        <topology evidence="1">Multi-pass membrane protein</topology>
    </subcellularLocation>
</comment>
<keyword evidence="5 6" id="KW-0472">Membrane</keyword>
<evidence type="ECO:0000256" key="3">
    <source>
        <dbReference type="ARBA" id="ARBA00022692"/>
    </source>
</evidence>
<feature type="transmembrane region" description="Helical" evidence="6">
    <location>
        <begin position="45"/>
        <end position="68"/>
    </location>
</feature>
<organism evidence="7 8">
    <name type="scientific">Biformimicrobium ophioploci</name>
    <dbReference type="NCBI Taxonomy" id="3036711"/>
    <lineage>
        <taxon>Bacteria</taxon>
        <taxon>Pseudomonadati</taxon>
        <taxon>Pseudomonadota</taxon>
        <taxon>Gammaproteobacteria</taxon>
        <taxon>Cellvibrionales</taxon>
        <taxon>Microbulbiferaceae</taxon>
        <taxon>Biformimicrobium</taxon>
    </lineage>
</organism>
<evidence type="ECO:0000313" key="8">
    <source>
        <dbReference type="Proteomes" id="UP001224392"/>
    </source>
</evidence>
<feature type="transmembrane region" description="Helical" evidence="6">
    <location>
        <begin position="581"/>
        <end position="603"/>
    </location>
</feature>
<dbReference type="PANTHER" id="PTHR31645:SF0">
    <property type="entry name" value="OLIGOPEPTIDE TRANSPORTER YGL114W-RELATED"/>
    <property type="match status" value="1"/>
</dbReference>